<evidence type="ECO:0000259" key="5">
    <source>
        <dbReference type="SMART" id="SM00967"/>
    </source>
</evidence>
<dbReference type="EMBL" id="WBKA01000001">
    <property type="protein sequence ID" value="KAB1633430.1"/>
    <property type="molecule type" value="Genomic_DNA"/>
</dbReference>
<evidence type="ECO:0000313" key="7">
    <source>
        <dbReference type="Proteomes" id="UP000481339"/>
    </source>
</evidence>
<keyword evidence="2 6" id="KW-0489">Methyltransferase</keyword>
<evidence type="ECO:0000256" key="4">
    <source>
        <dbReference type="SAM" id="MobiDB-lite"/>
    </source>
</evidence>
<comment type="caution">
    <text evidence="6">The sequence shown here is derived from an EMBL/GenBank/DDBJ whole genome shotgun (WGS) entry which is preliminary data.</text>
</comment>
<dbReference type="OrthoDB" id="9785673at2"/>
<comment type="similarity">
    <text evidence="1">Belongs to the class IV-like SAM-binding methyltransferase superfamily. RNA methyltransferase TrmH family.</text>
</comment>
<evidence type="ECO:0000256" key="3">
    <source>
        <dbReference type="ARBA" id="ARBA00022679"/>
    </source>
</evidence>
<dbReference type="GO" id="GO:0032259">
    <property type="term" value="P:methylation"/>
    <property type="evidence" value="ECO:0007669"/>
    <property type="project" value="UniProtKB-KW"/>
</dbReference>
<dbReference type="FunFam" id="3.40.1280.10:FF:000008">
    <property type="entry name" value="Group 3 RNA methyltransferase TrmH"/>
    <property type="match status" value="1"/>
</dbReference>
<dbReference type="Gene3D" id="3.30.1330.30">
    <property type="match status" value="1"/>
</dbReference>
<evidence type="ECO:0000256" key="2">
    <source>
        <dbReference type="ARBA" id="ARBA00022603"/>
    </source>
</evidence>
<dbReference type="RefSeq" id="WP_158035209.1">
    <property type="nucleotide sequence ID" value="NZ_BAAAZV010000007.1"/>
</dbReference>
<evidence type="ECO:0000256" key="1">
    <source>
        <dbReference type="ARBA" id="ARBA00007228"/>
    </source>
</evidence>
<dbReference type="Pfam" id="PF08032">
    <property type="entry name" value="SpoU_sub_bind"/>
    <property type="match status" value="1"/>
</dbReference>
<proteinExistence type="inferred from homology"/>
<dbReference type="Pfam" id="PF00588">
    <property type="entry name" value="SpoU_methylase"/>
    <property type="match status" value="1"/>
</dbReference>
<accession>A0A7C8BNZ9</accession>
<dbReference type="InterPro" id="IPR029064">
    <property type="entry name" value="Ribosomal_eL30-like_sf"/>
</dbReference>
<feature type="compositionally biased region" description="Basic and acidic residues" evidence="4">
    <location>
        <begin position="27"/>
        <end position="55"/>
    </location>
</feature>
<feature type="region of interest" description="Disordered" evidence="4">
    <location>
        <begin position="1"/>
        <end position="88"/>
    </location>
</feature>
<dbReference type="InterPro" id="IPR029028">
    <property type="entry name" value="Alpha/beta_knot_MTases"/>
</dbReference>
<gene>
    <name evidence="6" type="primary">rlmB</name>
    <name evidence="6" type="ORF">F8O02_00330</name>
</gene>
<dbReference type="InterPro" id="IPR001537">
    <property type="entry name" value="SpoU_MeTrfase"/>
</dbReference>
<dbReference type="GO" id="GO:0005829">
    <property type="term" value="C:cytosol"/>
    <property type="evidence" value="ECO:0007669"/>
    <property type="project" value="TreeGrafter"/>
</dbReference>
<dbReference type="CDD" id="cd18103">
    <property type="entry name" value="SpoU-like_RlmB"/>
    <property type="match status" value="1"/>
</dbReference>
<dbReference type="InterPro" id="IPR004441">
    <property type="entry name" value="rRNA_MeTrfase_TrmH"/>
</dbReference>
<dbReference type="PANTHER" id="PTHR46429:SF1">
    <property type="entry name" value="23S RRNA (GUANOSINE-2'-O-)-METHYLTRANSFERASE RLMB"/>
    <property type="match status" value="1"/>
</dbReference>
<dbReference type="SUPFAM" id="SSF55315">
    <property type="entry name" value="L30e-like"/>
    <property type="match status" value="1"/>
</dbReference>
<keyword evidence="7" id="KW-1185">Reference proteome</keyword>
<feature type="domain" description="RNA 2-O ribose methyltransferase substrate binding" evidence="5">
    <location>
        <begin position="88"/>
        <end position="165"/>
    </location>
</feature>
<protein>
    <submittedName>
        <fullName evidence="6">23S rRNA (Guanosine(2251)-2'-O)-methyltransferase RlmB</fullName>
    </submittedName>
</protein>
<dbReference type="InterPro" id="IPR013123">
    <property type="entry name" value="SpoU_subst-bd"/>
</dbReference>
<sequence length="337" mass="35375">MTEGRRPGAGRRKRKAPAAGSGGQGRRRLEGRGPTPRAEDRPHHPAARARERAERQAAAAPRPRHQQTEPASRGERRPTVHKRRGTEVIGGRNAVVEALAARVPATTLYVAERVEADDRVRDALSRAAGRGIPVQTVTRAELDTLVGEGAVHQGIALQIPPYRYATLQQIVAGAREHRGRSAAAPLVVALDGITDPRNLGAIIRSAAAFGADGVIIPERRSAGVTAAVWKTSAGAALRTRVAMVPNLTRALRELKQEGLFVIGLDGGGRVSLPGLELATEPLVIVVGSEGKGLSRLVGETCDEIVSIPIVNGVESLNAGVAAAVALYEVARDRGAAG</sequence>
<dbReference type="PANTHER" id="PTHR46429">
    <property type="entry name" value="23S RRNA (GUANOSINE-2'-O-)-METHYLTRANSFERASE RLMB"/>
    <property type="match status" value="1"/>
</dbReference>
<dbReference type="NCBIfam" id="TIGR00186">
    <property type="entry name" value="rRNA_methyl_3"/>
    <property type="match status" value="1"/>
</dbReference>
<dbReference type="GO" id="GO:0008173">
    <property type="term" value="F:RNA methyltransferase activity"/>
    <property type="evidence" value="ECO:0007669"/>
    <property type="project" value="InterPro"/>
</dbReference>
<dbReference type="Proteomes" id="UP000481339">
    <property type="component" value="Unassembled WGS sequence"/>
</dbReference>
<reference evidence="6 7" key="1">
    <citation type="submission" date="2019-09" db="EMBL/GenBank/DDBJ databases">
        <title>Phylogeny of genus Pseudoclavibacter and closely related genus.</title>
        <authorList>
            <person name="Li Y."/>
        </authorList>
    </citation>
    <scope>NUCLEOTIDE SEQUENCE [LARGE SCALE GENOMIC DNA]</scope>
    <source>
        <strain evidence="6 7">JCM 16921</strain>
    </source>
</reference>
<keyword evidence="3 6" id="KW-0808">Transferase</keyword>
<dbReference type="GO" id="GO:0006396">
    <property type="term" value="P:RNA processing"/>
    <property type="evidence" value="ECO:0007669"/>
    <property type="project" value="InterPro"/>
</dbReference>
<organism evidence="6 7">
    <name type="scientific">Pseudoclavibacter caeni</name>
    <dbReference type="NCBI Taxonomy" id="908846"/>
    <lineage>
        <taxon>Bacteria</taxon>
        <taxon>Bacillati</taxon>
        <taxon>Actinomycetota</taxon>
        <taxon>Actinomycetes</taxon>
        <taxon>Micrococcales</taxon>
        <taxon>Microbacteriaceae</taxon>
        <taxon>Pseudoclavibacter</taxon>
    </lineage>
</organism>
<dbReference type="Gene3D" id="3.40.1280.10">
    <property type="match status" value="1"/>
</dbReference>
<name>A0A7C8BNZ9_9MICO</name>
<dbReference type="InterPro" id="IPR029026">
    <property type="entry name" value="tRNA_m1G_MTases_N"/>
</dbReference>
<dbReference type="SMART" id="SM00967">
    <property type="entry name" value="SpoU_sub_bind"/>
    <property type="match status" value="1"/>
</dbReference>
<dbReference type="SUPFAM" id="SSF75217">
    <property type="entry name" value="alpha/beta knot"/>
    <property type="match status" value="1"/>
</dbReference>
<dbReference type="AlphaFoldDB" id="A0A7C8BNZ9"/>
<evidence type="ECO:0000313" key="6">
    <source>
        <dbReference type="EMBL" id="KAB1633430.1"/>
    </source>
</evidence>
<dbReference type="GO" id="GO:0003723">
    <property type="term" value="F:RNA binding"/>
    <property type="evidence" value="ECO:0007669"/>
    <property type="project" value="InterPro"/>
</dbReference>